<sequence length="2379" mass="262199">MQILAMASVASPVIFKEFCPLYYLLNAIPTKIQKGFRSIVVYLTALDTNGDYIAVGSSIGMLYLYCRHLNQMKKYNFEGRCESITFVKLLSCFDDLVAVGTASGRVAVFQLVSSLPGRNKQLRRFDVAGIHKSSITALAWSPNGMKLFSGDDKGKIVYSALDLDQGICNSSLVLEEPSSIVQLDYNQKVLLVSTLQRTLLFYTEEKSVNQVGTQPRKNTGKFGACFIPGLCKQSDLTLFAARPGLRLWKSDVHGTVQATFILKDVFAGGIKTFELYPRLEPPDRGSYSSPEKHLGLVSCFFQEGWVLTWNEYSIYLLDTVNQALIGGLEGYGDIVSVSCTNNEIFLLKGDRDIIRISNRPEGLSSIDVNSKLSNPLTDTSPKLLTPSSVVSSVSSSPSVETEKKMVISPSVTGDKNDTSSVKDDLETPTLSDKSFDRLGDLSNEIRKRACSVVSESRSRSSSVNSVDSGSSFMMCADQLPEAQREGQLSSQRFSTISSEDFDQELIVKPIKVKKKKKKKQESGTRRNHSSLEGTPIYERQLSGDSPHSLNADSFSMTSSIMSGSIDHLSTGSPDQESMFSMESHTILQEDNGSETFSVLQSPESANVLINDENGDAVDLQKLPNSDSGMGTSAIIDTLTSASPLMLTEDLTSSVCDECNGGGGASNECCPGKLSQEEEEQDFPTLCKIDEDLDKMKLQDTKKSSEDPDLTDQMFLECDSVLGVQTSLIPKESDETGGEDQQQLSLIHSALSDPSALPCDISDNVHSDNCSISGWNFGSAIKAKCSTSTAERVADSHESKTEKSASSDEEDIYGHGLPYSSSETSMPEVGAVPGAQDVAKISLDEMVLLKSDQFAESWMGYSGPGYGILSLVVSEKYIWCLDYRGSLYCSALPAAGLRWQKFEDGVQQVAVSPSGALLWKIEQKTNKAFACGKVTIKGKRHWYEALPQAVFVALSDDTAWIIRTNGDLYLQTGLSVDRPCARAVKVDCPYPLSQVTSRNNVVWALSEQRALLYREGVRSFCPEGEQWKSDIVSEMQALEPVCITLGDQQTLWALDIHGNLWFRTGIVSKKPQGDDNHWWQVSITDYVVFDQCSLFQTIIQATHTVATAAQAPVEKVADKLRMAFWSQQLQCQPSLLGVNGSGVWISSGKNEFHVAKGNLIGTYWNNIVPRGTASATKWIFVLASPASSKEGSFLWLCQSNKDLFCVSDQNPHSRPSTVQLPPEAEMVHYSACQDAIWGLDSLGQIFIRTLSSSCPTGMHWTKLDLSQLGGVKLISLTCGNQHVWACDTNGGIYFRVGTQPLNPSLMLPAWIMIEPPIQPVGINLVSIHSSPNDQMLWAIDSKWNVHVRVGITDEMPVGTDWEHVPGLQACQLALSTRTVWARCPNGDVARRYGITDKNPAGDYWKKIPGNVSLTPLDELWAISTSGSLLQRLTKTFSHSHSLQKNNDTSVLLHPDDLEDEWEHGRKYAEVFLRLPVFLAFCWNCSWGLKGNTLAWLPKGESCFLSRDLGNFTQENITPKLHVGNSIMVASSQQRKLMRPVPNKVDHPDFLMSYPLSHQQDRRELGTDQPADHGKCKNCTAKSPDFSVSLSTFVLGSMDTLITYIGFPAWSFASLFLQLLIESTTKVVHFCKQMWSTWQCLLKHLGESLLQKHCCSGNMNIAFAPKNKRNQSLFLLALTAAVRESLENYSLTVRASKVICSPFFLPHHSAKVERGWEHMTALLFEQSICLPGHAVFPKPQVPPTLCFHRGLVSLGSWDLPSLLNSGGQLGCSLPIAMLVVCFPCILRAEVKLPGFILQNILPVSDSVSDSPGVASQQLSPQGCLKRVLRALQWFSGPTVRSAVFLSSGALKVPALLLLGQPADEFSEVMCLSPHRKSRQAVIQITSFTSWGISSSLPLATALTGHSISKGLKLHDDKKHPLHQNSNYHWDWNKGAEGRFWAKLLCWLREKMGLPSLPRQTESRCVYTAWAQLGGQSICSQSHDNVGEELWHSQQTMQESGGQEAGRVLPSSELGAAPCGSAKSFLLGSQQKRISDVFAQKPVFVFPAELGFMGELSSFHSYATRAPVPVQWEEQEPFVPVIANKTTLYYESWWEGSRESQGSLWIGVFLKGSFEGVGYPAQPVVLFQCVITLTAWEKEHPPAHSLTNQPTLPYSEFHYVFVRKADKHLSHPLFCLFPHLMTLCKVDTKTLEIMVLSVEPETSHTDGEWPESTEKSHDLGSWAIVIPPHIPLGIAGWPSCSVLPSSPCSNHSEGLQGLARAGTFLATATCVLHLSLPDNKHLDPPRGTETTLQGSQMLFMHILKYILFRCASLPALFKEVVSRKLSYHPSSSPVSSPKVLENEAEADYPEPLGSAQLLFHCKLEVLRHEEEEAVEAEELGTH</sequence>
<dbReference type="PANTHER" id="PTHR23287:SF16">
    <property type="entry name" value="TECTONIN BETA-PROPELLER REPEAT-CONTAINING PROTEIN 2"/>
    <property type="match status" value="1"/>
</dbReference>
<dbReference type="Pfam" id="PF06462">
    <property type="entry name" value="Hyd_WA"/>
    <property type="match status" value="3"/>
</dbReference>
<dbReference type="InterPro" id="IPR006624">
    <property type="entry name" value="Beta-propeller_rpt_TECPR"/>
</dbReference>
<dbReference type="Gene3D" id="2.130.10.10">
    <property type="entry name" value="YVTN repeat-like/Quinoprotein amine dehydrogenase"/>
    <property type="match status" value="1"/>
</dbReference>
<feature type="region of interest" description="Disordered" evidence="1">
    <location>
        <begin position="512"/>
        <end position="554"/>
    </location>
</feature>
<dbReference type="Proteomes" id="UP000618051">
    <property type="component" value="Unassembled WGS sequence"/>
</dbReference>
<evidence type="ECO:0000313" key="3">
    <source>
        <dbReference type="EMBL" id="KAG0126737.1"/>
    </source>
</evidence>
<dbReference type="EMBL" id="JADDUC020000007">
    <property type="protein sequence ID" value="KAI1237587.1"/>
    <property type="molecule type" value="Genomic_DNA"/>
</dbReference>
<feature type="domain" description="HPS5-like beta-propeller" evidence="2">
    <location>
        <begin position="41"/>
        <end position="350"/>
    </location>
</feature>
<evidence type="ECO:0000259" key="2">
    <source>
        <dbReference type="Pfam" id="PF23756"/>
    </source>
</evidence>
<feature type="region of interest" description="Disordered" evidence="1">
    <location>
        <begin position="790"/>
        <end position="818"/>
    </location>
</feature>
<name>A0A835NZ29_9PASS</name>
<feature type="compositionally biased region" description="Polar residues" evidence="1">
    <location>
        <begin position="542"/>
        <end position="552"/>
    </location>
</feature>
<feature type="compositionally biased region" description="Low complexity" evidence="1">
    <location>
        <begin position="451"/>
        <end position="471"/>
    </location>
</feature>
<evidence type="ECO:0000313" key="5">
    <source>
        <dbReference type="Proteomes" id="UP000618051"/>
    </source>
</evidence>
<reference evidence="4" key="3">
    <citation type="submission" date="2022-01" db="EMBL/GenBank/DDBJ databases">
        <authorList>
            <person name="Rubenstein D.R."/>
        </authorList>
    </citation>
    <scope>NUCLEOTIDE SEQUENCE</scope>
    <source>
        <strain evidence="4">SS15</strain>
        <tissue evidence="4">Liver</tissue>
    </source>
</reference>
<organism evidence="3">
    <name type="scientific">Lamprotornis superbus</name>
    <dbReference type="NCBI Taxonomy" id="245042"/>
    <lineage>
        <taxon>Eukaryota</taxon>
        <taxon>Metazoa</taxon>
        <taxon>Chordata</taxon>
        <taxon>Craniata</taxon>
        <taxon>Vertebrata</taxon>
        <taxon>Euteleostomi</taxon>
        <taxon>Archelosauria</taxon>
        <taxon>Archosauria</taxon>
        <taxon>Dinosauria</taxon>
        <taxon>Saurischia</taxon>
        <taxon>Theropoda</taxon>
        <taxon>Coelurosauria</taxon>
        <taxon>Aves</taxon>
        <taxon>Neognathae</taxon>
        <taxon>Neoaves</taxon>
        <taxon>Telluraves</taxon>
        <taxon>Australaves</taxon>
        <taxon>Passeriformes</taxon>
        <taxon>Sturnidae</taxon>
        <taxon>Lamprotornis</taxon>
    </lineage>
</organism>
<dbReference type="SMART" id="SM00706">
    <property type="entry name" value="TECPR"/>
    <property type="match status" value="10"/>
</dbReference>
<dbReference type="SUPFAM" id="SSF50978">
    <property type="entry name" value="WD40 repeat-like"/>
    <property type="match status" value="1"/>
</dbReference>
<feature type="non-terminal residue" evidence="3">
    <location>
        <position position="1"/>
    </location>
</feature>
<dbReference type="SMART" id="SM00320">
    <property type="entry name" value="WD40"/>
    <property type="match status" value="3"/>
</dbReference>
<evidence type="ECO:0000256" key="1">
    <source>
        <dbReference type="SAM" id="MobiDB-lite"/>
    </source>
</evidence>
<feature type="region of interest" description="Disordered" evidence="1">
    <location>
        <begin position="377"/>
        <end position="396"/>
    </location>
</feature>
<feature type="compositionally biased region" description="Basic and acidic residues" evidence="1">
    <location>
        <begin position="791"/>
        <end position="805"/>
    </location>
</feature>
<dbReference type="GO" id="GO:0005737">
    <property type="term" value="C:cytoplasm"/>
    <property type="evidence" value="ECO:0007669"/>
    <property type="project" value="GOC"/>
</dbReference>
<dbReference type="PANTHER" id="PTHR23287">
    <property type="entry name" value="RUBY-EYE2-LIKE PROTEIN"/>
    <property type="match status" value="1"/>
</dbReference>
<dbReference type="Pfam" id="PF23756">
    <property type="entry name" value="Beta-prop_HPS5"/>
    <property type="match status" value="1"/>
</dbReference>
<dbReference type="GO" id="GO:0032527">
    <property type="term" value="P:protein exit from endoplasmic reticulum"/>
    <property type="evidence" value="ECO:0007669"/>
    <property type="project" value="TreeGrafter"/>
</dbReference>
<comment type="caution">
    <text evidence="3">The sequence shown here is derived from an EMBL/GenBank/DDBJ whole genome shotgun (WGS) entry which is preliminary data.</text>
</comment>
<dbReference type="OrthoDB" id="9930272at2759"/>
<keyword evidence="5" id="KW-1185">Reference proteome</keyword>
<dbReference type="InterPro" id="IPR015943">
    <property type="entry name" value="WD40/YVTN_repeat-like_dom_sf"/>
</dbReference>
<dbReference type="EMBL" id="JADDUC010000017">
    <property type="protein sequence ID" value="KAG0126737.1"/>
    <property type="molecule type" value="Genomic_DNA"/>
</dbReference>
<accession>A0A835NZ29</accession>
<feature type="region of interest" description="Disordered" evidence="1">
    <location>
        <begin position="450"/>
        <end position="471"/>
    </location>
</feature>
<proteinExistence type="predicted"/>
<gene>
    <name evidence="4" type="ORF">IHE44_0013667</name>
    <name evidence="3" type="ORF">IHE44_003581</name>
</gene>
<feature type="compositionally biased region" description="Low complexity" evidence="1">
    <location>
        <begin position="386"/>
        <end position="396"/>
    </location>
</feature>
<dbReference type="InterPro" id="IPR056499">
    <property type="entry name" value="Beta-prop_HPS5-like"/>
</dbReference>
<protein>
    <submittedName>
        <fullName evidence="3">Tectonin beta-propeller repeat-containing protein 2</fullName>
    </submittedName>
</protein>
<reference evidence="3" key="1">
    <citation type="submission" date="2020-10" db="EMBL/GenBank/DDBJ databases">
        <title>Feather gene expression reveals the developmental basis of iridescence in African starlings.</title>
        <authorList>
            <person name="Rubenstein D.R."/>
        </authorList>
    </citation>
    <scope>NUCLEOTIDE SEQUENCE</scope>
    <source>
        <strain evidence="3">SS15</strain>
        <tissue evidence="3">Liver</tissue>
    </source>
</reference>
<feature type="region of interest" description="Disordered" evidence="1">
    <location>
        <begin position="401"/>
        <end position="436"/>
    </location>
</feature>
<dbReference type="InterPro" id="IPR036322">
    <property type="entry name" value="WD40_repeat_dom_sf"/>
</dbReference>
<feature type="compositionally biased region" description="Basic and acidic residues" evidence="1">
    <location>
        <begin position="414"/>
        <end position="425"/>
    </location>
</feature>
<reference evidence="4 5" key="2">
    <citation type="journal article" date="2021" name="J. Hered.">
        <title>Feather Gene Expression Elucidates the Developmental Basis of Plumage Iridescence in African Starlings.</title>
        <authorList>
            <person name="Rubenstein D.R."/>
            <person name="Corvelo A."/>
            <person name="MacManes M.D."/>
            <person name="Maia R."/>
            <person name="Narzisi G."/>
            <person name="Rousaki A."/>
            <person name="Vandenabeele P."/>
            <person name="Shawkey M.D."/>
            <person name="Solomon J."/>
        </authorList>
    </citation>
    <scope>NUCLEOTIDE SEQUENCE [LARGE SCALE GENOMIC DNA]</scope>
    <source>
        <strain evidence="4">SS15</strain>
    </source>
</reference>
<evidence type="ECO:0000313" key="4">
    <source>
        <dbReference type="EMBL" id="KAI1237587.1"/>
    </source>
</evidence>
<dbReference type="InterPro" id="IPR001680">
    <property type="entry name" value="WD40_rpt"/>
</dbReference>
<dbReference type="Pfam" id="PF19193">
    <property type="entry name" value="Tectonin"/>
    <property type="match status" value="1"/>
</dbReference>